<name>A0A200QTR0_MACCD</name>
<comment type="caution">
    <text evidence="7">The sequence shown here is derived from an EMBL/GenBank/DDBJ whole genome shotgun (WGS) entry which is preliminary data.</text>
</comment>
<evidence type="ECO:0000256" key="5">
    <source>
        <dbReference type="ARBA" id="ARBA00023180"/>
    </source>
</evidence>
<evidence type="ECO:0000313" key="8">
    <source>
        <dbReference type="Proteomes" id="UP000195402"/>
    </source>
</evidence>
<evidence type="ECO:0000256" key="3">
    <source>
        <dbReference type="ARBA" id="ARBA00022750"/>
    </source>
</evidence>
<dbReference type="STRING" id="56857.A0A200QTR0"/>
<comment type="similarity">
    <text evidence="1">Belongs to the peptidase A1 family.</text>
</comment>
<accession>A0A200QTR0</accession>
<dbReference type="InterPro" id="IPR021109">
    <property type="entry name" value="Peptidase_aspartic_dom_sf"/>
</dbReference>
<keyword evidence="2" id="KW-0645">Protease</keyword>
<dbReference type="Pfam" id="PF14543">
    <property type="entry name" value="TAXi_N"/>
    <property type="match status" value="1"/>
</dbReference>
<keyword evidence="4" id="KW-0378">Hydrolase</keyword>
<dbReference type="OMA" id="CPYSVEY"/>
<sequence length="454" mass="50289">MAASFIVHSFLIFFTFFAFSASFFVPKIVVTASSKPQTRYGVQLIHRDSPFSPFYDPKSTLTDRANWAFESSISRYAYLSMKQNTTAYGTHMDELKPIVAPDFFDYLAKLSIGTPPVDIYTVVDTASELLWTQCEPCFRCFTQPVPIFDPKKSSTYSNVSCEAPFCKFLRYKLCKPTCIYHYIYVDGSESMGLVGNEVLTFKSSDGSIATLPNVTFGCGFYNKMQAQGHQTGVLGLAAAEVSLIYHQSLSSPKFSYCVGNLSDPSSVGNLILGEEAYTAGTSTPMEQKGLYYVKLLDISVGQQRLNIPVGTFELSPEGMGGVYLDSGSKMTFLPMKAYTRVVTALADELKKFQRDPVPDPEGEDKLCFRGSISQDLIGFPDVTFHFDGDADMVLEEWSIFVPVTLNVFCMAFLRAGPGGLTVIGSIAQQFYNFGYDLVNNVLSFQLVDCSRIKL</sequence>
<evidence type="ECO:0000313" key="7">
    <source>
        <dbReference type="EMBL" id="OVA13832.1"/>
    </source>
</evidence>
<evidence type="ECO:0000256" key="1">
    <source>
        <dbReference type="ARBA" id="ARBA00007447"/>
    </source>
</evidence>
<dbReference type="InterPro" id="IPR034161">
    <property type="entry name" value="Pepsin-like_plant"/>
</dbReference>
<feature type="domain" description="Peptidase A1" evidence="6">
    <location>
        <begin position="106"/>
        <end position="445"/>
    </location>
</feature>
<dbReference type="InterPro" id="IPR033121">
    <property type="entry name" value="PEPTIDASE_A1"/>
</dbReference>
<dbReference type="GO" id="GO:0004190">
    <property type="term" value="F:aspartic-type endopeptidase activity"/>
    <property type="evidence" value="ECO:0007669"/>
    <property type="project" value="UniProtKB-KW"/>
</dbReference>
<keyword evidence="5" id="KW-0325">Glycoprotein</keyword>
<dbReference type="OrthoDB" id="2747330at2759"/>
<keyword evidence="3" id="KW-0064">Aspartyl protease</keyword>
<dbReference type="InterPro" id="IPR051708">
    <property type="entry name" value="Plant_Aspart_Prot_A1"/>
</dbReference>
<keyword evidence="8" id="KW-1185">Reference proteome</keyword>
<dbReference type="FunFam" id="2.40.70.10:FF:000033">
    <property type="entry name" value="Aspartyl protease family protein"/>
    <property type="match status" value="1"/>
</dbReference>
<dbReference type="Gene3D" id="2.40.70.10">
    <property type="entry name" value="Acid Proteases"/>
    <property type="match status" value="2"/>
</dbReference>
<dbReference type="Proteomes" id="UP000195402">
    <property type="component" value="Unassembled WGS sequence"/>
</dbReference>
<dbReference type="PANTHER" id="PTHR47967:SF14">
    <property type="entry name" value="EUKARYOTIC ASPARTYL PROTEASE FAMILY PROTEIN"/>
    <property type="match status" value="1"/>
</dbReference>
<evidence type="ECO:0000256" key="4">
    <source>
        <dbReference type="ARBA" id="ARBA00022801"/>
    </source>
</evidence>
<dbReference type="InParanoid" id="A0A200QTR0"/>
<dbReference type="EMBL" id="MVGT01001095">
    <property type="protein sequence ID" value="OVA13832.1"/>
    <property type="molecule type" value="Genomic_DNA"/>
</dbReference>
<dbReference type="SUPFAM" id="SSF50630">
    <property type="entry name" value="Acid proteases"/>
    <property type="match status" value="1"/>
</dbReference>
<reference evidence="7 8" key="1">
    <citation type="journal article" date="2017" name="Mol. Plant">
        <title>The Genome of Medicinal Plant Macleaya cordata Provides New Insights into Benzylisoquinoline Alkaloids Metabolism.</title>
        <authorList>
            <person name="Liu X."/>
            <person name="Liu Y."/>
            <person name="Huang P."/>
            <person name="Ma Y."/>
            <person name="Qing Z."/>
            <person name="Tang Q."/>
            <person name="Cao H."/>
            <person name="Cheng P."/>
            <person name="Zheng Y."/>
            <person name="Yuan Z."/>
            <person name="Zhou Y."/>
            <person name="Liu J."/>
            <person name="Tang Z."/>
            <person name="Zhuo Y."/>
            <person name="Zhang Y."/>
            <person name="Yu L."/>
            <person name="Huang J."/>
            <person name="Yang P."/>
            <person name="Peng Q."/>
            <person name="Zhang J."/>
            <person name="Jiang W."/>
            <person name="Zhang Z."/>
            <person name="Lin K."/>
            <person name="Ro D.K."/>
            <person name="Chen X."/>
            <person name="Xiong X."/>
            <person name="Shang Y."/>
            <person name="Huang S."/>
            <person name="Zeng J."/>
        </authorList>
    </citation>
    <scope>NUCLEOTIDE SEQUENCE [LARGE SCALE GENOMIC DNA]</scope>
    <source>
        <strain evidence="8">cv. BLH2017</strain>
        <tissue evidence="7">Root</tissue>
    </source>
</reference>
<organism evidence="7 8">
    <name type="scientific">Macleaya cordata</name>
    <name type="common">Five-seeded plume-poppy</name>
    <name type="synonym">Bocconia cordata</name>
    <dbReference type="NCBI Taxonomy" id="56857"/>
    <lineage>
        <taxon>Eukaryota</taxon>
        <taxon>Viridiplantae</taxon>
        <taxon>Streptophyta</taxon>
        <taxon>Embryophyta</taxon>
        <taxon>Tracheophyta</taxon>
        <taxon>Spermatophyta</taxon>
        <taxon>Magnoliopsida</taxon>
        <taxon>Ranunculales</taxon>
        <taxon>Papaveraceae</taxon>
        <taxon>Papaveroideae</taxon>
        <taxon>Macleaya</taxon>
    </lineage>
</organism>
<dbReference type="GO" id="GO:0005576">
    <property type="term" value="C:extracellular region"/>
    <property type="evidence" value="ECO:0007669"/>
    <property type="project" value="TreeGrafter"/>
</dbReference>
<gene>
    <name evidence="7" type="ORF">BVC80_1769g102</name>
</gene>
<dbReference type="PANTHER" id="PTHR47967">
    <property type="entry name" value="OS07G0603500 PROTEIN-RELATED"/>
    <property type="match status" value="1"/>
</dbReference>
<dbReference type="Pfam" id="PF14541">
    <property type="entry name" value="TAXi_C"/>
    <property type="match status" value="1"/>
</dbReference>
<proteinExistence type="inferred from homology"/>
<dbReference type="GO" id="GO:0006508">
    <property type="term" value="P:proteolysis"/>
    <property type="evidence" value="ECO:0007669"/>
    <property type="project" value="UniProtKB-KW"/>
</dbReference>
<dbReference type="AlphaFoldDB" id="A0A200QTR0"/>
<dbReference type="PROSITE" id="PS51767">
    <property type="entry name" value="PEPTIDASE_A1"/>
    <property type="match status" value="1"/>
</dbReference>
<dbReference type="InterPro" id="IPR032861">
    <property type="entry name" value="TAXi_N"/>
</dbReference>
<evidence type="ECO:0000256" key="2">
    <source>
        <dbReference type="ARBA" id="ARBA00022670"/>
    </source>
</evidence>
<evidence type="ECO:0000259" key="6">
    <source>
        <dbReference type="PROSITE" id="PS51767"/>
    </source>
</evidence>
<protein>
    <submittedName>
        <fullName evidence="7">Peptidase A1</fullName>
    </submittedName>
</protein>
<dbReference type="InterPro" id="IPR032799">
    <property type="entry name" value="TAXi_C"/>
</dbReference>
<dbReference type="CDD" id="cd05476">
    <property type="entry name" value="pepsin_A_like_plant"/>
    <property type="match status" value="1"/>
</dbReference>